<sequence length="76" mass="8620">MAGLAFCQPWIFVSIFFVLQTDNLFGISSVNIHSAVTKHIIMRMNLEKANAQTQELQIVSAKSQYKIATHLFFPFS</sequence>
<dbReference type="AlphaFoldDB" id="A0A1M4T414"/>
<accession>A0A1M4T414</accession>
<dbReference type="STRING" id="1484053.SAMN05444274_101249"/>
<dbReference type="EMBL" id="FQUM01000001">
    <property type="protein sequence ID" value="SHE39190.1"/>
    <property type="molecule type" value="Genomic_DNA"/>
</dbReference>
<evidence type="ECO:0000313" key="1">
    <source>
        <dbReference type="EMBL" id="SHE39190.1"/>
    </source>
</evidence>
<dbReference type="Proteomes" id="UP000184164">
    <property type="component" value="Unassembled WGS sequence"/>
</dbReference>
<reference evidence="1 2" key="1">
    <citation type="submission" date="2016-11" db="EMBL/GenBank/DDBJ databases">
        <authorList>
            <person name="Jaros S."/>
            <person name="Januszkiewicz K."/>
            <person name="Wedrychowicz H."/>
        </authorList>
    </citation>
    <scope>NUCLEOTIDE SEQUENCE [LARGE SCALE GENOMIC DNA]</scope>
    <source>
        <strain evidence="1 2">DSM 26910</strain>
    </source>
</reference>
<gene>
    <name evidence="1" type="ORF">SAMN05444274_101249</name>
</gene>
<name>A0A1M4T414_9BACT</name>
<protein>
    <submittedName>
        <fullName evidence="1">Uncharacterized protein</fullName>
    </submittedName>
</protein>
<proteinExistence type="predicted"/>
<organism evidence="1 2">
    <name type="scientific">Mariniphaga anaerophila</name>
    <dbReference type="NCBI Taxonomy" id="1484053"/>
    <lineage>
        <taxon>Bacteria</taxon>
        <taxon>Pseudomonadati</taxon>
        <taxon>Bacteroidota</taxon>
        <taxon>Bacteroidia</taxon>
        <taxon>Marinilabiliales</taxon>
        <taxon>Prolixibacteraceae</taxon>
        <taxon>Mariniphaga</taxon>
    </lineage>
</organism>
<keyword evidence="2" id="KW-1185">Reference proteome</keyword>
<evidence type="ECO:0000313" key="2">
    <source>
        <dbReference type="Proteomes" id="UP000184164"/>
    </source>
</evidence>